<keyword evidence="1" id="KW-0808">Transferase</keyword>
<comment type="caution">
    <text evidence="1">The sequence shown here is derived from an EMBL/GenBank/DDBJ whole genome shotgun (WGS) entry which is preliminary data.</text>
</comment>
<evidence type="ECO:0000313" key="2">
    <source>
        <dbReference type="Proteomes" id="UP001565471"/>
    </source>
</evidence>
<protein>
    <submittedName>
        <fullName evidence="1">Retron-type reverse transcriptase</fullName>
    </submittedName>
</protein>
<dbReference type="Proteomes" id="UP001565471">
    <property type="component" value="Unassembled WGS sequence"/>
</dbReference>
<dbReference type="RefSeq" id="WP_348652653.1">
    <property type="nucleotide sequence ID" value="NZ_CP126026.1"/>
</dbReference>
<dbReference type="EMBL" id="JBGBZA010000002">
    <property type="protein sequence ID" value="MEY9313628.1"/>
    <property type="molecule type" value="Genomic_DNA"/>
</dbReference>
<name>A0ABV4ER59_BRAEL</name>
<sequence>MISPLLGNIYLHYALDLWAKRRRQREVSGGMIIVRYADDGAPRRREGGVM</sequence>
<keyword evidence="2" id="KW-1185">Reference proteome</keyword>
<proteinExistence type="predicted"/>
<dbReference type="GO" id="GO:0003964">
    <property type="term" value="F:RNA-directed DNA polymerase activity"/>
    <property type="evidence" value="ECO:0007669"/>
    <property type="project" value="UniProtKB-KW"/>
</dbReference>
<keyword evidence="1" id="KW-0695">RNA-directed DNA polymerase</keyword>
<gene>
    <name evidence="1" type="ORF">ABIF29_000427</name>
</gene>
<accession>A0ABV4ER59</accession>
<keyword evidence="1" id="KW-0548">Nucleotidyltransferase</keyword>
<organism evidence="1 2">
    <name type="scientific">Bradyrhizobium elkanii</name>
    <dbReference type="NCBI Taxonomy" id="29448"/>
    <lineage>
        <taxon>Bacteria</taxon>
        <taxon>Pseudomonadati</taxon>
        <taxon>Pseudomonadota</taxon>
        <taxon>Alphaproteobacteria</taxon>
        <taxon>Hyphomicrobiales</taxon>
        <taxon>Nitrobacteraceae</taxon>
        <taxon>Bradyrhizobium</taxon>
    </lineage>
</organism>
<reference evidence="1 2" key="1">
    <citation type="submission" date="2024-07" db="EMBL/GenBank/DDBJ databases">
        <title>Genomic Encyclopedia of Type Strains, Phase V (KMG-V): Genome sequencing to study the core and pangenomes of soil and plant-associated prokaryotes.</title>
        <authorList>
            <person name="Whitman W."/>
        </authorList>
    </citation>
    <scope>NUCLEOTIDE SEQUENCE [LARGE SCALE GENOMIC DNA]</scope>
    <source>
        <strain evidence="1 2">USDA 415</strain>
    </source>
</reference>
<evidence type="ECO:0000313" key="1">
    <source>
        <dbReference type="EMBL" id="MEY9313628.1"/>
    </source>
</evidence>